<evidence type="ECO:0000313" key="3">
    <source>
        <dbReference type="EMBL" id="GLB43127.1"/>
    </source>
</evidence>
<keyword evidence="1" id="KW-0507">mRNA processing</keyword>
<evidence type="ECO:0000313" key="4">
    <source>
        <dbReference type="Proteomes" id="UP001063166"/>
    </source>
</evidence>
<comment type="caution">
    <text evidence="3">The sequence shown here is derived from an EMBL/GenBank/DDBJ whole genome shotgun (WGS) entry which is preliminary data.</text>
</comment>
<evidence type="ECO:0008006" key="5">
    <source>
        <dbReference type="Google" id="ProtNLM"/>
    </source>
</evidence>
<dbReference type="GO" id="GO:0006397">
    <property type="term" value="P:mRNA processing"/>
    <property type="evidence" value="ECO:0007669"/>
    <property type="project" value="UniProtKB-KW"/>
</dbReference>
<proteinExistence type="predicted"/>
<dbReference type="EMBL" id="BRPK01000013">
    <property type="protein sequence ID" value="GLB43127.1"/>
    <property type="molecule type" value="Genomic_DNA"/>
</dbReference>
<dbReference type="OrthoDB" id="3060019at2759"/>
<name>A0A9P3PXM9_LYOSH</name>
<dbReference type="AlphaFoldDB" id="A0A9P3PXM9"/>
<dbReference type="InterPro" id="IPR036875">
    <property type="entry name" value="Znf_CCHC_sf"/>
</dbReference>
<keyword evidence="4" id="KW-1185">Reference proteome</keyword>
<evidence type="ECO:0000256" key="2">
    <source>
        <dbReference type="SAM" id="MobiDB-lite"/>
    </source>
</evidence>
<protein>
    <recommendedName>
        <fullName evidence="5">CCHC-type domain-containing protein</fullName>
    </recommendedName>
</protein>
<reference evidence="3" key="1">
    <citation type="submission" date="2022-07" db="EMBL/GenBank/DDBJ databases">
        <title>The genome of Lyophyllum shimeji provides insight into the initial evolution of ectomycorrhizal fungal genome.</title>
        <authorList>
            <person name="Kobayashi Y."/>
            <person name="Shibata T."/>
            <person name="Hirakawa H."/>
            <person name="Shigenobu S."/>
            <person name="Nishiyama T."/>
            <person name="Yamada A."/>
            <person name="Hasebe M."/>
            <person name="Kawaguchi M."/>
        </authorList>
    </citation>
    <scope>NUCLEOTIDE SEQUENCE</scope>
    <source>
        <strain evidence="3">AT787</strain>
    </source>
</reference>
<feature type="region of interest" description="Disordered" evidence="2">
    <location>
        <begin position="66"/>
        <end position="90"/>
    </location>
</feature>
<dbReference type="SUPFAM" id="SSF57756">
    <property type="entry name" value="Retrovirus zinc finger-like domains"/>
    <property type="match status" value="1"/>
</dbReference>
<gene>
    <name evidence="3" type="ORF">LshimejAT787_1300280</name>
</gene>
<sequence>MDIDATRQRHPSPRVVCSCCGKVGHAAPNCWQGFDVRHMTLDEKRFQVEQLLAQLDVADSLDAAQSNEGTAVESVEEEKVEAEDFQKGSE</sequence>
<dbReference type="GO" id="GO:0003676">
    <property type="term" value="F:nucleic acid binding"/>
    <property type="evidence" value="ECO:0007669"/>
    <property type="project" value="InterPro"/>
</dbReference>
<organism evidence="3 4">
    <name type="scientific">Lyophyllum shimeji</name>
    <name type="common">Hon-shimeji</name>
    <name type="synonym">Tricholoma shimeji</name>
    <dbReference type="NCBI Taxonomy" id="47721"/>
    <lineage>
        <taxon>Eukaryota</taxon>
        <taxon>Fungi</taxon>
        <taxon>Dikarya</taxon>
        <taxon>Basidiomycota</taxon>
        <taxon>Agaricomycotina</taxon>
        <taxon>Agaricomycetes</taxon>
        <taxon>Agaricomycetidae</taxon>
        <taxon>Agaricales</taxon>
        <taxon>Tricholomatineae</taxon>
        <taxon>Lyophyllaceae</taxon>
        <taxon>Lyophyllum</taxon>
    </lineage>
</organism>
<accession>A0A9P3PXM9</accession>
<dbReference type="Proteomes" id="UP001063166">
    <property type="component" value="Unassembled WGS sequence"/>
</dbReference>
<dbReference type="GO" id="GO:0008270">
    <property type="term" value="F:zinc ion binding"/>
    <property type="evidence" value="ECO:0007669"/>
    <property type="project" value="InterPro"/>
</dbReference>
<evidence type="ECO:0000256" key="1">
    <source>
        <dbReference type="ARBA" id="ARBA00022664"/>
    </source>
</evidence>